<name>A0A0E9RB94_ANGAN</name>
<sequence>MQSVRPSNHLPVLDMVPTLLLQQRYLSPMTFPRVILARTSSR</sequence>
<proteinExistence type="predicted"/>
<organism evidence="1">
    <name type="scientific">Anguilla anguilla</name>
    <name type="common">European freshwater eel</name>
    <name type="synonym">Muraena anguilla</name>
    <dbReference type="NCBI Taxonomy" id="7936"/>
    <lineage>
        <taxon>Eukaryota</taxon>
        <taxon>Metazoa</taxon>
        <taxon>Chordata</taxon>
        <taxon>Craniata</taxon>
        <taxon>Vertebrata</taxon>
        <taxon>Euteleostomi</taxon>
        <taxon>Actinopterygii</taxon>
        <taxon>Neopterygii</taxon>
        <taxon>Teleostei</taxon>
        <taxon>Anguilliformes</taxon>
        <taxon>Anguillidae</taxon>
        <taxon>Anguilla</taxon>
    </lineage>
</organism>
<evidence type="ECO:0000313" key="1">
    <source>
        <dbReference type="EMBL" id="JAH26359.1"/>
    </source>
</evidence>
<reference evidence="1" key="1">
    <citation type="submission" date="2014-11" db="EMBL/GenBank/DDBJ databases">
        <authorList>
            <person name="Amaro Gonzalez C."/>
        </authorList>
    </citation>
    <scope>NUCLEOTIDE SEQUENCE</scope>
</reference>
<accession>A0A0E9RB94</accession>
<dbReference type="AlphaFoldDB" id="A0A0E9RB94"/>
<reference evidence="1" key="2">
    <citation type="journal article" date="2015" name="Fish Shellfish Immunol.">
        <title>Early steps in the European eel (Anguilla anguilla)-Vibrio vulnificus interaction in the gills: Role of the RtxA13 toxin.</title>
        <authorList>
            <person name="Callol A."/>
            <person name="Pajuelo D."/>
            <person name="Ebbesson L."/>
            <person name="Teles M."/>
            <person name="MacKenzie S."/>
            <person name="Amaro C."/>
        </authorList>
    </citation>
    <scope>NUCLEOTIDE SEQUENCE</scope>
</reference>
<protein>
    <submittedName>
        <fullName evidence="1">Uncharacterized protein</fullName>
    </submittedName>
</protein>
<dbReference type="EMBL" id="GBXM01082218">
    <property type="protein sequence ID" value="JAH26359.1"/>
    <property type="molecule type" value="Transcribed_RNA"/>
</dbReference>